<dbReference type="Pfam" id="PF21033">
    <property type="entry name" value="RMD1-3"/>
    <property type="match status" value="1"/>
</dbReference>
<dbReference type="GeneID" id="106817903"/>
<name>A0ABM1F0Y2_PRICU</name>
<dbReference type="Proteomes" id="UP000695022">
    <property type="component" value="Unplaced"/>
</dbReference>
<keyword evidence="1" id="KW-1185">Reference proteome</keyword>
<dbReference type="PANTHER" id="PTHR16056:SF37">
    <property type="entry name" value="REGULATOR OF MICROTUBULE DYNAMICS PROTEIN 3-LIKE ISOFORM X1"/>
    <property type="match status" value="1"/>
</dbReference>
<gene>
    <name evidence="2" type="primary">LOC106817903</name>
</gene>
<dbReference type="SUPFAM" id="SSF48452">
    <property type="entry name" value="TPR-like"/>
    <property type="match status" value="1"/>
</dbReference>
<organism evidence="1 2">
    <name type="scientific">Priapulus caudatus</name>
    <name type="common">Priapulid worm</name>
    <dbReference type="NCBI Taxonomy" id="37621"/>
    <lineage>
        <taxon>Eukaryota</taxon>
        <taxon>Metazoa</taxon>
        <taxon>Ecdysozoa</taxon>
        <taxon>Scalidophora</taxon>
        <taxon>Priapulida</taxon>
        <taxon>Priapulimorpha</taxon>
        <taxon>Priapulimorphida</taxon>
        <taxon>Priapulidae</taxon>
        <taxon>Priapulus</taxon>
    </lineage>
</organism>
<evidence type="ECO:0000313" key="2">
    <source>
        <dbReference type="RefSeq" id="XP_014678103.1"/>
    </source>
</evidence>
<proteinExistence type="predicted"/>
<dbReference type="InterPro" id="IPR049039">
    <property type="entry name" value="RMD1-3_a_helical_rpt"/>
</dbReference>
<dbReference type="InterPro" id="IPR011990">
    <property type="entry name" value="TPR-like_helical_dom_sf"/>
</dbReference>
<accession>A0ABM1F0Y2</accession>
<dbReference type="PANTHER" id="PTHR16056">
    <property type="entry name" value="REGULATOR OF MICROTUBULE DYNAMICS PROTEIN"/>
    <property type="match status" value="1"/>
</dbReference>
<evidence type="ECO:0000313" key="1">
    <source>
        <dbReference type="Proteomes" id="UP000695022"/>
    </source>
</evidence>
<reference evidence="2" key="1">
    <citation type="submission" date="2025-08" db="UniProtKB">
        <authorList>
            <consortium name="RefSeq"/>
        </authorList>
    </citation>
    <scope>IDENTIFICATION</scope>
</reference>
<sequence>MQKETTVAIVAAATGIAIGASSVIIYQRFTNVPLSIGVTGSVSGSANDFRALTSSLDDVKRELKELRTVIQGPSRQSSGIFPRARTHSGYLPSHSAAIVSSEDEEDFFEAIDGELVGTWRSESDVVDGSANGLVESAAVQLFVSVDQLMDGNAEQKIKAYHILYEVKSQYSKDHEFLWRLAKATHLYAQIVGERSDQEQKKQLAYKANEYACAALELRSNSADVHKWCAVTLGSLSDYVGTQQKIKNGYQFKEHCEIALKLQPKDSLVLHLLGRWCYSVAMLTWFEKKVANTLLGAPIESSVAEARNYFLKAEEIQPESWKENLLYIAKCYAAEYDYKNAADWLEKAFNMPINDTDDEVAHNEIETLLSKYR</sequence>
<dbReference type="RefSeq" id="XP_014678103.1">
    <property type="nucleotide sequence ID" value="XM_014822617.1"/>
</dbReference>
<protein>
    <submittedName>
        <fullName evidence="2">Regulator of microtubule dynamics protein 1-like isoform X1</fullName>
    </submittedName>
</protein>
<dbReference type="Gene3D" id="1.25.40.10">
    <property type="entry name" value="Tetratricopeptide repeat domain"/>
    <property type="match status" value="1"/>
</dbReference>